<sequence length="95" mass="10533">MVPFKQLYVYVVHALEDISHDPNPESSCKAALYLNSVTKIDFLVALEVTVTCFAYTLQLSISLQSKQLDISKALSDVMVIRSALEELREGADGQL</sequence>
<dbReference type="Proteomes" id="UP001160148">
    <property type="component" value="Unassembled WGS sequence"/>
</dbReference>
<evidence type="ECO:0000313" key="1">
    <source>
        <dbReference type="EMBL" id="CAI6347019.1"/>
    </source>
</evidence>
<evidence type="ECO:0000313" key="2">
    <source>
        <dbReference type="Proteomes" id="UP001160148"/>
    </source>
</evidence>
<gene>
    <name evidence="1" type="ORF">MEUPH1_LOCUS3854</name>
</gene>
<proteinExistence type="predicted"/>
<dbReference type="AlphaFoldDB" id="A0AAV0VS44"/>
<name>A0AAV0VS44_9HEMI</name>
<dbReference type="EMBL" id="CARXXK010000001">
    <property type="protein sequence ID" value="CAI6347019.1"/>
    <property type="molecule type" value="Genomic_DNA"/>
</dbReference>
<reference evidence="1 2" key="1">
    <citation type="submission" date="2023-01" db="EMBL/GenBank/DDBJ databases">
        <authorList>
            <person name="Whitehead M."/>
        </authorList>
    </citation>
    <scope>NUCLEOTIDE SEQUENCE [LARGE SCALE GENOMIC DNA]</scope>
</reference>
<accession>A0AAV0VS44</accession>
<keyword evidence="2" id="KW-1185">Reference proteome</keyword>
<comment type="caution">
    <text evidence="1">The sequence shown here is derived from an EMBL/GenBank/DDBJ whole genome shotgun (WGS) entry which is preliminary data.</text>
</comment>
<organism evidence="1 2">
    <name type="scientific">Macrosiphum euphorbiae</name>
    <name type="common">potato aphid</name>
    <dbReference type="NCBI Taxonomy" id="13131"/>
    <lineage>
        <taxon>Eukaryota</taxon>
        <taxon>Metazoa</taxon>
        <taxon>Ecdysozoa</taxon>
        <taxon>Arthropoda</taxon>
        <taxon>Hexapoda</taxon>
        <taxon>Insecta</taxon>
        <taxon>Pterygota</taxon>
        <taxon>Neoptera</taxon>
        <taxon>Paraneoptera</taxon>
        <taxon>Hemiptera</taxon>
        <taxon>Sternorrhyncha</taxon>
        <taxon>Aphidomorpha</taxon>
        <taxon>Aphidoidea</taxon>
        <taxon>Aphididae</taxon>
        <taxon>Macrosiphini</taxon>
        <taxon>Macrosiphum</taxon>
    </lineage>
</organism>
<protein>
    <submittedName>
        <fullName evidence="1">Uncharacterized protein</fullName>
    </submittedName>
</protein>